<dbReference type="RefSeq" id="WP_026068126.1">
    <property type="nucleotide sequence ID" value="NZ_JACCEX010000004.1"/>
</dbReference>
<comment type="caution">
    <text evidence="10">The sequence shown here is derived from an EMBL/GenBank/DDBJ whole genome shotgun (WGS) entry which is preliminary data.</text>
</comment>
<name>A0A2U1CKE6_9BURK</name>
<evidence type="ECO:0000256" key="8">
    <source>
        <dbReference type="PIRNR" id="PIRNR001361"/>
    </source>
</evidence>
<dbReference type="InterPro" id="IPR006219">
    <property type="entry name" value="DAHP_synth_1"/>
</dbReference>
<dbReference type="NCBIfam" id="NF009395">
    <property type="entry name" value="PRK12755.1"/>
    <property type="match status" value="1"/>
</dbReference>
<dbReference type="InterPro" id="IPR006218">
    <property type="entry name" value="DAHP1/KDSA"/>
</dbReference>
<accession>A0A2U1CKE6</accession>
<keyword evidence="11" id="KW-1185">Reference proteome</keyword>
<dbReference type="PIRSF" id="PIRSF001361">
    <property type="entry name" value="DAHP_synthase"/>
    <property type="match status" value="1"/>
</dbReference>
<dbReference type="Pfam" id="PF00793">
    <property type="entry name" value="DAHP_synth_1"/>
    <property type="match status" value="1"/>
</dbReference>
<dbReference type="SUPFAM" id="SSF51569">
    <property type="entry name" value="Aldolase"/>
    <property type="match status" value="1"/>
</dbReference>
<dbReference type="GO" id="GO:0009073">
    <property type="term" value="P:aromatic amino acid family biosynthetic process"/>
    <property type="evidence" value="ECO:0007669"/>
    <property type="project" value="UniProtKB-KW"/>
</dbReference>
<dbReference type="Gene3D" id="3.20.20.70">
    <property type="entry name" value="Aldolase class I"/>
    <property type="match status" value="1"/>
</dbReference>
<evidence type="ECO:0000256" key="6">
    <source>
        <dbReference type="ARBA" id="ARBA00023141"/>
    </source>
</evidence>
<evidence type="ECO:0000313" key="11">
    <source>
        <dbReference type="Proteomes" id="UP000246145"/>
    </source>
</evidence>
<keyword evidence="4 8" id="KW-0028">Amino-acid biosynthesis</keyword>
<dbReference type="GO" id="GO:0042802">
    <property type="term" value="F:identical protein binding"/>
    <property type="evidence" value="ECO:0007669"/>
    <property type="project" value="UniProtKB-ARBA"/>
</dbReference>
<dbReference type="NCBIfam" id="NF009396">
    <property type="entry name" value="PRK12756.1"/>
    <property type="match status" value="1"/>
</dbReference>
<comment type="catalytic activity">
    <reaction evidence="7 8">
        <text>D-erythrose 4-phosphate + phosphoenolpyruvate + H2O = 7-phospho-2-dehydro-3-deoxy-D-arabino-heptonate + phosphate</text>
        <dbReference type="Rhea" id="RHEA:14717"/>
        <dbReference type="ChEBI" id="CHEBI:15377"/>
        <dbReference type="ChEBI" id="CHEBI:16897"/>
        <dbReference type="ChEBI" id="CHEBI:43474"/>
        <dbReference type="ChEBI" id="CHEBI:58394"/>
        <dbReference type="ChEBI" id="CHEBI:58702"/>
        <dbReference type="EC" id="2.5.1.54"/>
    </reaction>
</comment>
<dbReference type="GO" id="GO:0003849">
    <property type="term" value="F:3-deoxy-7-phosphoheptulonate synthase activity"/>
    <property type="evidence" value="ECO:0007669"/>
    <property type="project" value="UniProtKB-EC"/>
</dbReference>
<dbReference type="EC" id="2.5.1.54" evidence="8"/>
<dbReference type="UniPathway" id="UPA00053">
    <property type="reaction ID" value="UER00084"/>
</dbReference>
<proteinExistence type="inferred from homology"/>
<dbReference type="NCBIfam" id="TIGR00034">
    <property type="entry name" value="aroFGH"/>
    <property type="match status" value="1"/>
</dbReference>
<keyword evidence="6 8" id="KW-0057">Aromatic amino acid biosynthesis</keyword>
<dbReference type="GO" id="GO:0008652">
    <property type="term" value="P:amino acid biosynthetic process"/>
    <property type="evidence" value="ECO:0007669"/>
    <property type="project" value="UniProtKB-KW"/>
</dbReference>
<dbReference type="AlphaFoldDB" id="A0A2U1CKE6"/>
<comment type="similarity">
    <text evidence="3 8">Belongs to the class-I DAHP synthase family.</text>
</comment>
<dbReference type="PANTHER" id="PTHR21225:SF12">
    <property type="entry name" value="PHOSPHO-2-DEHYDRO-3-DEOXYHEPTONATE ALDOLASE, TYROSINE-INHIBITED"/>
    <property type="match status" value="1"/>
</dbReference>
<comment type="pathway">
    <text evidence="2 8">Metabolic intermediate biosynthesis; chorismate biosynthesis; chorismate from D-erythrose 4-phosphate and phosphoenolpyruvate: step 1/7.</text>
</comment>
<dbReference type="PANTHER" id="PTHR21225">
    <property type="entry name" value="PHOSPHO-2-DEHYDRO-3-DEOXYHEPTONATE ALDOLASE DAHP SYNTHETASE"/>
    <property type="match status" value="1"/>
</dbReference>
<evidence type="ECO:0000259" key="9">
    <source>
        <dbReference type="Pfam" id="PF00793"/>
    </source>
</evidence>
<sequence length="358" mass="38967">MSHNTDDLRIREIKELSPPSHVMREFASTREASQTVYAARRAVHDVLHDADDRLVVVIGPCSIHNTKGALEYANRLKEQRERFKGELEIIMRVYFEKPRTTVGWKGLINDPNLDGSFNINQGLRTARQLLLEVNAMGLPAGCEFLDMITPQYIADLVSWGAIGARTTESQVHRELSSGLSCPVGFKNGTDGNVRIAIDAIKAASQPHHFLSVTKGGHSAIVSTVGNEDCHVILRGGKHPNYDAASVEAACQDLLKAGLKPRIMIDASHANSNKDYARQPLVIDDVCGQVASGDQRICGVMVESHLVGGRQDLVAGKPLVYGQSITDGCIDWDTSVQVLERLSEAVLARRGVTVQSSAA</sequence>
<keyword evidence="5 8" id="KW-0808">Transferase</keyword>
<evidence type="ECO:0000256" key="4">
    <source>
        <dbReference type="ARBA" id="ARBA00022605"/>
    </source>
</evidence>
<dbReference type="InterPro" id="IPR013785">
    <property type="entry name" value="Aldolase_TIM"/>
</dbReference>
<dbReference type="GO" id="GO:0009423">
    <property type="term" value="P:chorismate biosynthetic process"/>
    <property type="evidence" value="ECO:0007669"/>
    <property type="project" value="UniProtKB-UniPathway"/>
</dbReference>
<comment type="function">
    <text evidence="1 8">Stereospecific condensation of phosphoenolpyruvate (PEP) and D-erythrose-4-phosphate (E4P) giving rise to 3-deoxy-D-arabino-heptulosonate-7-phosphate (DAHP).</text>
</comment>
<evidence type="ECO:0000256" key="5">
    <source>
        <dbReference type="ARBA" id="ARBA00022679"/>
    </source>
</evidence>
<evidence type="ECO:0000256" key="7">
    <source>
        <dbReference type="ARBA" id="ARBA00047508"/>
    </source>
</evidence>
<dbReference type="STRING" id="1231391.GCA_000308195_03032"/>
<dbReference type="GO" id="GO:0005737">
    <property type="term" value="C:cytoplasm"/>
    <property type="evidence" value="ECO:0007669"/>
    <property type="project" value="TreeGrafter"/>
</dbReference>
<reference evidence="10 11" key="1">
    <citation type="submission" date="2018-04" db="EMBL/GenBank/DDBJ databases">
        <title>Genomic Encyclopedia of Type Strains, Phase IV (KMG-IV): sequencing the most valuable type-strain genomes for metagenomic binning, comparative biology and taxonomic classification.</title>
        <authorList>
            <person name="Goeker M."/>
        </authorList>
    </citation>
    <scope>NUCLEOTIDE SEQUENCE [LARGE SCALE GENOMIC DNA]</scope>
    <source>
        <strain evidence="10 11">DSM 10065</strain>
    </source>
</reference>
<evidence type="ECO:0000313" key="10">
    <source>
        <dbReference type="EMBL" id="PVY61489.1"/>
    </source>
</evidence>
<dbReference type="NCBIfam" id="NF006723">
    <property type="entry name" value="PRK09261.1-1"/>
    <property type="match status" value="1"/>
</dbReference>
<dbReference type="FunFam" id="3.20.20.70:FF:000005">
    <property type="entry name" value="Phospho-2-dehydro-3-deoxyheptonate aldolase"/>
    <property type="match status" value="1"/>
</dbReference>
<dbReference type="OrthoDB" id="9807331at2"/>
<dbReference type="Proteomes" id="UP000246145">
    <property type="component" value="Unassembled WGS sequence"/>
</dbReference>
<feature type="domain" description="DAHP synthetase I/KDSA" evidence="9">
    <location>
        <begin position="45"/>
        <end position="338"/>
    </location>
</feature>
<evidence type="ECO:0000256" key="1">
    <source>
        <dbReference type="ARBA" id="ARBA00003726"/>
    </source>
</evidence>
<gene>
    <name evidence="10" type="ORF">C7440_3043</name>
</gene>
<dbReference type="EMBL" id="QEKO01000004">
    <property type="protein sequence ID" value="PVY61489.1"/>
    <property type="molecule type" value="Genomic_DNA"/>
</dbReference>
<evidence type="ECO:0000256" key="3">
    <source>
        <dbReference type="ARBA" id="ARBA00007985"/>
    </source>
</evidence>
<evidence type="ECO:0000256" key="2">
    <source>
        <dbReference type="ARBA" id="ARBA00004688"/>
    </source>
</evidence>
<protein>
    <recommendedName>
        <fullName evidence="8">Phospho-2-dehydro-3-deoxyheptonate aldolase</fullName>
        <ecNumber evidence="8">2.5.1.54</ecNumber>
    </recommendedName>
</protein>
<organism evidence="10 11">
    <name type="scientific">Pusillimonas noertemannii</name>
    <dbReference type="NCBI Taxonomy" id="305977"/>
    <lineage>
        <taxon>Bacteria</taxon>
        <taxon>Pseudomonadati</taxon>
        <taxon>Pseudomonadota</taxon>
        <taxon>Betaproteobacteria</taxon>
        <taxon>Burkholderiales</taxon>
        <taxon>Alcaligenaceae</taxon>
        <taxon>Pusillimonas</taxon>
    </lineage>
</organism>